<dbReference type="AlphaFoldDB" id="A0A6I0F8N6"/>
<keyword evidence="1 6" id="KW-0678">Repressor</keyword>
<dbReference type="InterPro" id="IPR021153">
    <property type="entry name" value="HrcA_C"/>
</dbReference>
<evidence type="ECO:0000256" key="2">
    <source>
        <dbReference type="ARBA" id="ARBA00023015"/>
    </source>
</evidence>
<dbReference type="InterPro" id="IPR036390">
    <property type="entry name" value="WH_DNA-bd_sf"/>
</dbReference>
<dbReference type="Gene3D" id="1.10.10.10">
    <property type="entry name" value="Winged helix-like DNA-binding domain superfamily/Winged helix DNA-binding domain"/>
    <property type="match status" value="1"/>
</dbReference>
<dbReference type="PIRSF" id="PIRSF005485">
    <property type="entry name" value="HrcA"/>
    <property type="match status" value="1"/>
</dbReference>
<evidence type="ECO:0000256" key="3">
    <source>
        <dbReference type="ARBA" id="ARBA00023016"/>
    </source>
</evidence>
<keyword evidence="3 6" id="KW-0346">Stress response</keyword>
<protein>
    <recommendedName>
        <fullName evidence="6">Heat-inducible transcription repressor HrcA</fullName>
    </recommendedName>
</protein>
<evidence type="ECO:0000256" key="1">
    <source>
        <dbReference type="ARBA" id="ARBA00022491"/>
    </source>
</evidence>
<dbReference type="Pfam" id="PF01628">
    <property type="entry name" value="HrcA"/>
    <property type="match status" value="1"/>
</dbReference>
<dbReference type="InterPro" id="IPR036388">
    <property type="entry name" value="WH-like_DNA-bd_sf"/>
</dbReference>
<proteinExistence type="inferred from homology"/>
<reference evidence="8 9" key="1">
    <citation type="submission" date="2019-10" db="EMBL/GenBank/DDBJ databases">
        <title>Alkaliphilus serpentinus sp. nov. and Alkaliphilus pronyensis sp. nov., two novel anaerobic alkaliphilic species isolated from the serpentinized-hosted hydrothermal field of the Prony Bay (New Caledonia).</title>
        <authorList>
            <person name="Postec A."/>
        </authorList>
    </citation>
    <scope>NUCLEOTIDE SEQUENCE [LARGE SCALE GENOMIC DNA]</scope>
    <source>
        <strain evidence="8 9">LacV</strain>
    </source>
</reference>
<organism evidence="8 9">
    <name type="scientific">Alkaliphilus pronyensis</name>
    <dbReference type="NCBI Taxonomy" id="1482732"/>
    <lineage>
        <taxon>Bacteria</taxon>
        <taxon>Bacillati</taxon>
        <taxon>Bacillota</taxon>
        <taxon>Clostridia</taxon>
        <taxon>Peptostreptococcales</taxon>
        <taxon>Natronincolaceae</taxon>
        <taxon>Alkaliphilus</taxon>
    </lineage>
</organism>
<evidence type="ECO:0000256" key="5">
    <source>
        <dbReference type="ARBA" id="ARBA00055319"/>
    </source>
</evidence>
<dbReference type="PANTHER" id="PTHR34824">
    <property type="entry name" value="HEAT-INDUCIBLE TRANSCRIPTION REPRESSOR HRCA"/>
    <property type="match status" value="1"/>
</dbReference>
<dbReference type="SUPFAM" id="SSF55781">
    <property type="entry name" value="GAF domain-like"/>
    <property type="match status" value="1"/>
</dbReference>
<evidence type="ECO:0000313" key="8">
    <source>
        <dbReference type="EMBL" id="KAB3539090.1"/>
    </source>
</evidence>
<evidence type="ECO:0000259" key="7">
    <source>
        <dbReference type="Pfam" id="PF01628"/>
    </source>
</evidence>
<feature type="domain" description="Heat-inducible transcription repressor HrcA C-terminal" evidence="7">
    <location>
        <begin position="105"/>
        <end position="324"/>
    </location>
</feature>
<dbReference type="GO" id="GO:0045892">
    <property type="term" value="P:negative regulation of DNA-templated transcription"/>
    <property type="evidence" value="ECO:0007669"/>
    <property type="project" value="UniProtKB-UniRule"/>
</dbReference>
<evidence type="ECO:0000313" key="9">
    <source>
        <dbReference type="Proteomes" id="UP000432715"/>
    </source>
</evidence>
<accession>A0A6I0F8N6</accession>
<dbReference type="InterPro" id="IPR002571">
    <property type="entry name" value="HrcA"/>
</dbReference>
<keyword evidence="2 6" id="KW-0805">Transcription regulation</keyword>
<name>A0A6I0F8N6_9FIRM</name>
<dbReference type="InterPro" id="IPR023120">
    <property type="entry name" value="WHTH_transcript_rep_HrcA_IDD"/>
</dbReference>
<comment type="caution">
    <text evidence="8">The sequence shown here is derived from an EMBL/GenBank/DDBJ whole genome shotgun (WGS) entry which is preliminary data.</text>
</comment>
<dbReference type="Gene3D" id="3.30.450.40">
    <property type="match status" value="1"/>
</dbReference>
<comment type="function">
    <text evidence="5 6">Negative regulator of class I heat shock genes (grpE-dnaK-dnaJ and groELS operons). Prevents heat-shock induction of these operons.</text>
</comment>
<dbReference type="HAMAP" id="MF_00081">
    <property type="entry name" value="HrcA"/>
    <property type="match status" value="1"/>
</dbReference>
<dbReference type="FunFam" id="1.10.10.10:FF:000049">
    <property type="entry name" value="Heat-inducible transcription repressor HrcA"/>
    <property type="match status" value="1"/>
</dbReference>
<sequence>MELNDRKLKILQAIIQDYIQTAEPIGSRTLTKRYDLGVSPATIRNEMADLEELGFLMQPHTSAGRVPSDKAYRLYVDALMTKTKNTNYQKTFIKANLLKKFVEVERLLQYSSKVLSELTRYTSLALTPQIKGNKLKFLQLVPIDSENLVAIIVTDTGVIKKPLLKITGGFDEASIQKVSNLLNEKLAGLSIMDIESQLIQELNNEIYKCNNIIEKVVPELFQTLERLDDFELFLNGTTNIFNFPEFSDIFKAKSFLSMLEEKEVIKNLVSTSDNEGITISIGNENCYSEVKEYSLVTATFKISGSSIGWLSVIGPTRMDYANVINIMGQISKHINQLLKKGNE</sequence>
<evidence type="ECO:0000256" key="6">
    <source>
        <dbReference type="HAMAP-Rule" id="MF_00081"/>
    </source>
</evidence>
<dbReference type="Proteomes" id="UP000432715">
    <property type="component" value="Unassembled WGS sequence"/>
</dbReference>
<dbReference type="NCBIfam" id="TIGR00331">
    <property type="entry name" value="hrcA"/>
    <property type="match status" value="1"/>
</dbReference>
<dbReference type="SUPFAM" id="SSF46785">
    <property type="entry name" value="Winged helix' DNA-binding domain"/>
    <property type="match status" value="1"/>
</dbReference>
<evidence type="ECO:0000256" key="4">
    <source>
        <dbReference type="ARBA" id="ARBA00023163"/>
    </source>
</evidence>
<gene>
    <name evidence="6 8" type="primary">hrcA</name>
    <name evidence="8" type="ORF">F8154_01260</name>
</gene>
<dbReference type="RefSeq" id="WP_151859769.1">
    <property type="nucleotide sequence ID" value="NZ_WBZC01000003.1"/>
</dbReference>
<dbReference type="OrthoDB" id="9783139at2"/>
<dbReference type="PANTHER" id="PTHR34824:SF1">
    <property type="entry name" value="HEAT-INDUCIBLE TRANSCRIPTION REPRESSOR HRCA"/>
    <property type="match status" value="1"/>
</dbReference>
<keyword evidence="4 6" id="KW-0804">Transcription</keyword>
<dbReference type="EMBL" id="WBZC01000003">
    <property type="protein sequence ID" value="KAB3539090.1"/>
    <property type="molecule type" value="Genomic_DNA"/>
</dbReference>
<keyword evidence="9" id="KW-1185">Reference proteome</keyword>
<dbReference type="Gene3D" id="3.30.390.60">
    <property type="entry name" value="Heat-inducible transcription repressor hrca homolog, domain 3"/>
    <property type="match status" value="1"/>
</dbReference>
<dbReference type="InterPro" id="IPR029016">
    <property type="entry name" value="GAF-like_dom_sf"/>
</dbReference>
<comment type="similarity">
    <text evidence="6">Belongs to the HrcA family.</text>
</comment>
<dbReference type="GO" id="GO:0003677">
    <property type="term" value="F:DNA binding"/>
    <property type="evidence" value="ECO:0007669"/>
    <property type="project" value="InterPro"/>
</dbReference>